<dbReference type="Pfam" id="PF12513">
    <property type="entry name" value="SUV3_C"/>
    <property type="match status" value="1"/>
</dbReference>
<keyword evidence="13" id="KW-1185">Reference proteome</keyword>
<evidence type="ECO:0000256" key="6">
    <source>
        <dbReference type="ARBA" id="ARBA00022840"/>
    </source>
</evidence>
<dbReference type="PROSITE" id="PS51194">
    <property type="entry name" value="HELICASE_CTER"/>
    <property type="match status" value="1"/>
</dbReference>
<dbReference type="PANTHER" id="PTHR12131:SF1">
    <property type="entry name" value="ATP-DEPENDENT RNA HELICASE SUPV3L1, MITOCHONDRIAL-RELATED"/>
    <property type="match status" value="1"/>
</dbReference>
<feature type="domain" description="Helicase ATP-binding" evidence="10">
    <location>
        <begin position="202"/>
        <end position="403"/>
    </location>
</feature>
<dbReference type="FunFam" id="3.40.50.300:FF:000269">
    <property type="entry name" value="ATP-dependent RNA helicase SUPV3L1, mitochondrial"/>
    <property type="match status" value="1"/>
</dbReference>
<dbReference type="Proteomes" id="UP000478008">
    <property type="component" value="Unassembled WGS sequence"/>
</dbReference>
<name>A0A7D9D0I6_DEKBR</name>
<dbReference type="PROSITE" id="PS51192">
    <property type="entry name" value="HELICASE_ATP_BIND_1"/>
    <property type="match status" value="1"/>
</dbReference>
<protein>
    <recommendedName>
        <fullName evidence="2">RNA helicase</fullName>
        <ecNumber evidence="2">3.6.4.13</ecNumber>
    </recommendedName>
</protein>
<evidence type="ECO:0000256" key="7">
    <source>
        <dbReference type="ARBA" id="ARBA00022946"/>
    </source>
</evidence>
<comment type="catalytic activity">
    <reaction evidence="9">
        <text>ATP + H2O = ADP + phosphate + H(+)</text>
        <dbReference type="Rhea" id="RHEA:13065"/>
        <dbReference type="ChEBI" id="CHEBI:15377"/>
        <dbReference type="ChEBI" id="CHEBI:15378"/>
        <dbReference type="ChEBI" id="CHEBI:30616"/>
        <dbReference type="ChEBI" id="CHEBI:43474"/>
        <dbReference type="ChEBI" id="CHEBI:456216"/>
        <dbReference type="EC" id="3.6.4.13"/>
    </reaction>
</comment>
<accession>A0A7D9D0I6</accession>
<dbReference type="SUPFAM" id="SSF52540">
    <property type="entry name" value="P-loop containing nucleoside triphosphate hydrolases"/>
    <property type="match status" value="1"/>
</dbReference>
<dbReference type="Gene3D" id="1.20.272.40">
    <property type="match status" value="1"/>
</dbReference>
<dbReference type="EC" id="3.6.4.13" evidence="2"/>
<keyword evidence="3" id="KW-0547">Nucleotide-binding</keyword>
<dbReference type="SMART" id="SM00487">
    <property type="entry name" value="DEXDc"/>
    <property type="match status" value="1"/>
</dbReference>
<dbReference type="InterPro" id="IPR001650">
    <property type="entry name" value="Helicase_C-like"/>
</dbReference>
<dbReference type="EMBL" id="CABFWN010000005">
    <property type="protein sequence ID" value="VUG19616.1"/>
    <property type="molecule type" value="Genomic_DNA"/>
</dbReference>
<evidence type="ECO:0000256" key="9">
    <source>
        <dbReference type="ARBA" id="ARBA00047984"/>
    </source>
</evidence>
<evidence type="ECO:0000256" key="8">
    <source>
        <dbReference type="ARBA" id="ARBA00023128"/>
    </source>
</evidence>
<keyword evidence="6" id="KW-0067">ATP-binding</keyword>
<evidence type="ECO:0000259" key="10">
    <source>
        <dbReference type="PROSITE" id="PS51192"/>
    </source>
</evidence>
<comment type="subcellular location">
    <subcellularLocation>
        <location evidence="1">Mitochondrion</location>
    </subcellularLocation>
</comment>
<evidence type="ECO:0000313" key="12">
    <source>
        <dbReference type="EMBL" id="VUG19616.1"/>
    </source>
</evidence>
<dbReference type="Pfam" id="PF00271">
    <property type="entry name" value="Helicase_C"/>
    <property type="match status" value="1"/>
</dbReference>
<dbReference type="CDD" id="cd17913">
    <property type="entry name" value="DEXQc_Suv3"/>
    <property type="match status" value="1"/>
</dbReference>
<dbReference type="Gene3D" id="3.40.50.300">
    <property type="entry name" value="P-loop containing nucleotide triphosphate hydrolases"/>
    <property type="match status" value="2"/>
</dbReference>
<dbReference type="Pfam" id="PF22527">
    <property type="entry name" value="DEXQc_Suv3"/>
    <property type="match status" value="1"/>
</dbReference>
<dbReference type="CDD" id="cd18805">
    <property type="entry name" value="SF2_C_suv3"/>
    <property type="match status" value="1"/>
</dbReference>
<dbReference type="InterPro" id="IPR014001">
    <property type="entry name" value="Helicase_ATP-bd"/>
</dbReference>
<dbReference type="GO" id="GO:0016787">
    <property type="term" value="F:hydrolase activity"/>
    <property type="evidence" value="ECO:0007669"/>
    <property type="project" value="UniProtKB-KW"/>
</dbReference>
<keyword evidence="4" id="KW-0378">Hydrolase</keyword>
<dbReference type="InterPro" id="IPR022192">
    <property type="entry name" value="SUV3_C"/>
</dbReference>
<evidence type="ECO:0000256" key="1">
    <source>
        <dbReference type="ARBA" id="ARBA00004173"/>
    </source>
</evidence>
<dbReference type="InterPro" id="IPR055206">
    <property type="entry name" value="DEXQc_SUV3"/>
</dbReference>
<dbReference type="InterPro" id="IPR044774">
    <property type="entry name" value="Suv3_DEXQc"/>
</dbReference>
<dbReference type="FunFam" id="3.40.50.300:FF:000957">
    <property type="entry name" value="ATP-dependent RNA helicase SUV3L, mitochondrial"/>
    <property type="match status" value="1"/>
</dbReference>
<organism evidence="12 13">
    <name type="scientific">Dekkera bruxellensis</name>
    <name type="common">Brettanomyces custersii</name>
    <dbReference type="NCBI Taxonomy" id="5007"/>
    <lineage>
        <taxon>Eukaryota</taxon>
        <taxon>Fungi</taxon>
        <taxon>Dikarya</taxon>
        <taxon>Ascomycota</taxon>
        <taxon>Saccharomycotina</taxon>
        <taxon>Pichiomycetes</taxon>
        <taxon>Pichiales</taxon>
        <taxon>Pichiaceae</taxon>
        <taxon>Brettanomyces</taxon>
    </lineage>
</organism>
<keyword evidence="5" id="KW-0347">Helicase</keyword>
<evidence type="ECO:0000259" key="11">
    <source>
        <dbReference type="PROSITE" id="PS51194"/>
    </source>
</evidence>
<evidence type="ECO:0000256" key="5">
    <source>
        <dbReference type="ARBA" id="ARBA00022806"/>
    </source>
</evidence>
<evidence type="ECO:0000256" key="3">
    <source>
        <dbReference type="ARBA" id="ARBA00022741"/>
    </source>
</evidence>
<dbReference type="InterPro" id="IPR050699">
    <property type="entry name" value="RNA-DNA_Helicase"/>
</dbReference>
<dbReference type="GO" id="GO:0045025">
    <property type="term" value="C:mitochondrial degradosome"/>
    <property type="evidence" value="ECO:0007669"/>
    <property type="project" value="TreeGrafter"/>
</dbReference>
<dbReference type="AlphaFoldDB" id="A0A7D9D0I6"/>
<dbReference type="GO" id="GO:0000965">
    <property type="term" value="P:mitochondrial RNA 3'-end processing"/>
    <property type="evidence" value="ECO:0007669"/>
    <property type="project" value="TreeGrafter"/>
</dbReference>
<evidence type="ECO:0000256" key="2">
    <source>
        <dbReference type="ARBA" id="ARBA00012552"/>
    </source>
</evidence>
<sequence length="769" mass="87642">MRTALSSVCGICCSQRLWLRAYSTEPSSINMIGLLHKSVDRLKVHITDRNYDMLSYDLLKKNYSREFLDKNRARIKSKLDDIGKRSTKSLKTFLNAKIHSPQAAVNNLWSPSLSNIGSVLWYIGLNKENLRSVVPWKIPAETPDGDLPRQVISDVLERLVYNEMKPYNLLSVYNDDSNKQNFNHNLTFHVMDVDNPCEWFPNARKLKRKFIMHVGPTNSGKTYHALKRLETCTKGYYAGPLRLLAREVYDKFQKKNINCNLVTGEEVLIDIDGNGNKAGITSGTIEMLSMSESYDVVVVDEIQMIGDQYRGSAWTNAVLGVRAKEIHLCGEISAVPIIKRLVAMTGDDLEIKTYKRLGKLVVDDSIVEMTDLSKGDCIVCFSKTAILDMKIQIERQTNFKCAVIYGALPPETRSQEAQRFNDGIYDIVVASDAIGMGLNLKINRVIFTTTQKFNGSKNVSLTSSNIKQIGGRAGRYGIGGESVGHITAISRDELENVSKGVEGDIKYINKAILWPPDDLWIKYYSMFAPETNLVTIYRRFEEDLNIKNAKTAERSEDFKVQSLKDKLMMSGFFKTEKLLRGFLIQDQLRCISAPTTLSTNPNQPMKLVLDYVLKEFMVNIIQRTRKSLFDFTAIPLYLLSTENVKRTGTMRGHRYSIRGSSMIEPEPVPAALRSRASRESAKFAMERYQPRRRYVKRLNPVEDRLTKLEQFHKMLSSYMWLAYRFPQNFIDLESARSLKEVSEFKISEMLGSLRAVSGGSKRFKTFLKH</sequence>
<feature type="domain" description="Helicase C-terminal" evidence="11">
    <location>
        <begin position="361"/>
        <end position="525"/>
    </location>
</feature>
<keyword evidence="7" id="KW-0809">Transit peptide</keyword>
<gene>
    <name evidence="12" type="primary">SUV3</name>
    <name evidence="12" type="ORF">DEBR0S5_07338G</name>
</gene>
<evidence type="ECO:0000256" key="4">
    <source>
        <dbReference type="ARBA" id="ARBA00022801"/>
    </source>
</evidence>
<dbReference type="Gene3D" id="1.20.58.1080">
    <property type="match status" value="1"/>
</dbReference>
<proteinExistence type="predicted"/>
<evidence type="ECO:0000313" key="13">
    <source>
        <dbReference type="Proteomes" id="UP000478008"/>
    </source>
</evidence>
<dbReference type="SMART" id="SM00490">
    <property type="entry name" value="HELICc"/>
    <property type="match status" value="1"/>
</dbReference>
<keyword evidence="8" id="KW-0496">Mitochondrion</keyword>
<dbReference type="GO" id="GO:0003724">
    <property type="term" value="F:RNA helicase activity"/>
    <property type="evidence" value="ECO:0007669"/>
    <property type="project" value="UniProtKB-EC"/>
</dbReference>
<dbReference type="InterPro" id="IPR027417">
    <property type="entry name" value="P-loop_NTPase"/>
</dbReference>
<dbReference type="GO" id="GO:0005524">
    <property type="term" value="F:ATP binding"/>
    <property type="evidence" value="ECO:0007669"/>
    <property type="project" value="UniProtKB-KW"/>
</dbReference>
<reference evidence="12 13" key="1">
    <citation type="submission" date="2019-07" db="EMBL/GenBank/DDBJ databases">
        <authorList>
            <person name="Friedrich A."/>
            <person name="Schacherer J."/>
        </authorList>
    </citation>
    <scope>NUCLEOTIDE SEQUENCE [LARGE SCALE GENOMIC DNA]</scope>
</reference>
<dbReference type="PANTHER" id="PTHR12131">
    <property type="entry name" value="ATP-DEPENDENT RNA AND DNA HELICASE"/>
    <property type="match status" value="1"/>
</dbReference>